<accession>A0AAW2ZB24</accession>
<dbReference type="Proteomes" id="UP001431209">
    <property type="component" value="Unassembled WGS sequence"/>
</dbReference>
<dbReference type="AlphaFoldDB" id="A0AAW2ZB24"/>
<feature type="compositionally biased region" description="Acidic residues" evidence="1">
    <location>
        <begin position="231"/>
        <end position="244"/>
    </location>
</feature>
<name>A0AAW2ZB24_9EUKA</name>
<keyword evidence="4" id="KW-1185">Reference proteome</keyword>
<comment type="caution">
    <text evidence="3">The sequence shown here is derived from an EMBL/GenBank/DDBJ whole genome shotgun (WGS) entry which is preliminary data.</text>
</comment>
<feature type="transmembrane region" description="Helical" evidence="2">
    <location>
        <begin position="42"/>
        <end position="62"/>
    </location>
</feature>
<protein>
    <submittedName>
        <fullName evidence="3">Tryptophan-specific transport protein</fullName>
    </submittedName>
</protein>
<reference evidence="3 4" key="1">
    <citation type="submission" date="2024-03" db="EMBL/GenBank/DDBJ databases">
        <title>The Acrasis kona genome and developmental transcriptomes reveal deep origins of eukaryotic multicellular pathways.</title>
        <authorList>
            <person name="Sheikh S."/>
            <person name="Fu C.-J."/>
            <person name="Brown M.W."/>
            <person name="Baldauf S.L."/>
        </authorList>
    </citation>
    <scope>NUCLEOTIDE SEQUENCE [LARGE SCALE GENOMIC DNA]</scope>
    <source>
        <strain evidence="3 4">ATCC MYA-3509</strain>
    </source>
</reference>
<evidence type="ECO:0000256" key="2">
    <source>
        <dbReference type="SAM" id="Phobius"/>
    </source>
</evidence>
<dbReference type="EMBL" id="JAOPGA020001253">
    <property type="protein sequence ID" value="KAL0486655.1"/>
    <property type="molecule type" value="Genomic_DNA"/>
</dbReference>
<keyword evidence="2" id="KW-1133">Transmembrane helix</keyword>
<keyword evidence="2" id="KW-0812">Transmembrane</keyword>
<evidence type="ECO:0000313" key="3">
    <source>
        <dbReference type="EMBL" id="KAL0486655.1"/>
    </source>
</evidence>
<organism evidence="3 4">
    <name type="scientific">Acrasis kona</name>
    <dbReference type="NCBI Taxonomy" id="1008807"/>
    <lineage>
        <taxon>Eukaryota</taxon>
        <taxon>Discoba</taxon>
        <taxon>Heterolobosea</taxon>
        <taxon>Tetramitia</taxon>
        <taxon>Eutetramitia</taxon>
        <taxon>Acrasidae</taxon>
        <taxon>Acrasis</taxon>
    </lineage>
</organism>
<sequence length="250" mass="28631">MSVDHVEQEEIPSSPPSVVGDSEYIKETITSQLMFSTPPKYGIFYITFMLTWITALVIGIFFAQYELSKAIHEIPATVISVICATFTISLLIFVLFRLPIRYQVWSDKFSVTTLDYFLPSLFKNIFSRGYTIHFSDIDRIVFYDSPNDSRRTACHTGFLVPTPNTWTSFVIPIKIYTSKRTFWKNFLLTPMFPRQLAAQLKRCLADYRIATGYVPQDQEGLVPNATYTNDSADELTDDEDEEAEATFAPK</sequence>
<evidence type="ECO:0000256" key="1">
    <source>
        <dbReference type="SAM" id="MobiDB-lite"/>
    </source>
</evidence>
<feature type="region of interest" description="Disordered" evidence="1">
    <location>
        <begin position="223"/>
        <end position="250"/>
    </location>
</feature>
<evidence type="ECO:0000313" key="4">
    <source>
        <dbReference type="Proteomes" id="UP001431209"/>
    </source>
</evidence>
<keyword evidence="2" id="KW-0472">Membrane</keyword>
<proteinExistence type="predicted"/>
<feature type="transmembrane region" description="Helical" evidence="2">
    <location>
        <begin position="74"/>
        <end position="96"/>
    </location>
</feature>
<gene>
    <name evidence="3" type="ORF">AKO1_012066</name>
</gene>